<dbReference type="GO" id="GO:0045861">
    <property type="term" value="P:negative regulation of proteolysis"/>
    <property type="evidence" value="ECO:0007669"/>
    <property type="project" value="UniProtKB-ARBA"/>
</dbReference>
<comment type="caution">
    <text evidence="5">The sequence shown here is derived from an EMBL/GenBank/DDBJ whole genome shotgun (WGS) entry which is preliminary data.</text>
</comment>
<evidence type="ECO:0000256" key="2">
    <source>
        <dbReference type="ARBA" id="ARBA00022900"/>
    </source>
</evidence>
<comment type="similarity">
    <text evidence="3">Belongs to the serpin family.</text>
</comment>
<dbReference type="InterPro" id="IPR036186">
    <property type="entry name" value="Serpin_sf"/>
</dbReference>
<evidence type="ECO:0000256" key="1">
    <source>
        <dbReference type="ARBA" id="ARBA00022690"/>
    </source>
</evidence>
<dbReference type="InterPro" id="IPR042185">
    <property type="entry name" value="Serpin_sf_2"/>
</dbReference>
<protein>
    <recommendedName>
        <fullName evidence="4">Serpin domain-containing protein</fullName>
    </recommendedName>
</protein>
<dbReference type="InterPro" id="IPR044925">
    <property type="entry name" value="His-Me_finger_sf"/>
</dbReference>
<feature type="domain" description="Serpin" evidence="4">
    <location>
        <begin position="176"/>
        <end position="566"/>
    </location>
</feature>
<name>A0ABD1CQ51_CULPP</name>
<accession>A0ABD1CQ51</accession>
<proteinExistence type="inferred from homology"/>
<dbReference type="AlphaFoldDB" id="A0ABD1CQ51"/>
<dbReference type="Pfam" id="PF01223">
    <property type="entry name" value="Endonuclease_NS"/>
    <property type="match status" value="1"/>
</dbReference>
<dbReference type="EMBL" id="JBEHCU010010257">
    <property type="protein sequence ID" value="KAL1378530.1"/>
    <property type="molecule type" value="Genomic_DNA"/>
</dbReference>
<evidence type="ECO:0000259" key="4">
    <source>
        <dbReference type="SMART" id="SM00093"/>
    </source>
</evidence>
<keyword evidence="6" id="KW-1185">Reference proteome</keyword>
<evidence type="ECO:0000313" key="5">
    <source>
        <dbReference type="EMBL" id="KAL1378530.1"/>
    </source>
</evidence>
<gene>
    <name evidence="5" type="ORF">pipiens_003970</name>
</gene>
<keyword evidence="1" id="KW-0646">Protease inhibitor</keyword>
<dbReference type="PANTHER" id="PTHR11461:SF342">
    <property type="entry name" value="SERINE PROTEASE INHIBITOR 28DC"/>
    <property type="match status" value="1"/>
</dbReference>
<evidence type="ECO:0000313" key="6">
    <source>
        <dbReference type="Proteomes" id="UP001562425"/>
    </source>
</evidence>
<dbReference type="InterPro" id="IPR023796">
    <property type="entry name" value="Serpin_dom"/>
</dbReference>
<dbReference type="PANTHER" id="PTHR11461">
    <property type="entry name" value="SERINE PROTEASE INHIBITOR, SERPIN"/>
    <property type="match status" value="1"/>
</dbReference>
<dbReference type="GO" id="GO:0004867">
    <property type="term" value="F:serine-type endopeptidase inhibitor activity"/>
    <property type="evidence" value="ECO:0007669"/>
    <property type="project" value="UniProtKB-KW"/>
</dbReference>
<dbReference type="Pfam" id="PF00079">
    <property type="entry name" value="Serpin"/>
    <property type="match status" value="1"/>
</dbReference>
<keyword evidence="2" id="KW-0722">Serine protease inhibitor</keyword>
<sequence length="569" mass="64261">MGFRASGGLFVPYYELCYLMDTCSVSHVKHRLLGASFRGVSGTREKSFQSFVCPGLRYNTHYTQASQKQPDPRFYFQRGHLFPDRDAPVFAWKLATYSYGNCVPQWNVFCVFAFNTSSGKMLFLRKLVIVTIVVAVALTEAQHKGRPYETRSKFVTKEFARDVSDALVNLARNISVQIRSKESKSEIISPLSIGSSMLLLLRASRGSTRQELLELLGLNKKYQRNDPKVPRNFGQLIEELLDDVRSENVLESEPQWKGESKDFDGVSEQDVNIIRLANAIFVQNGTYDNEKLEVRVRRIYRSEIESVDFVNSPDESKAVINQWVDKNTNGRIKEIITDQLSRDTTMVVANAMYFKAFWEDVFTAGATKPRKFFPDGESEESVEVDMMSHGGCFPYYASKELDARILGFPYKNKTITMYIILPNKSNRKNLQNLVGKLDANTLDELISNTTMRTASVLFPKMHITNSFELKSALRMLGLSSMFIQGRSNFSLLNSNMTSANSPTVGGVLHKVDLEVNEEGTEGGAVTATLMDRSLPSINFRVITPFVLAIRHDATKLLLFYGSVYDPSSE</sequence>
<dbReference type="SUPFAM" id="SSF56574">
    <property type="entry name" value="Serpins"/>
    <property type="match status" value="1"/>
</dbReference>
<dbReference type="InterPro" id="IPR000215">
    <property type="entry name" value="Serpin_fam"/>
</dbReference>
<dbReference type="FunFam" id="2.30.39.10:FF:000035">
    <property type="entry name" value="Serine protease inhibitor (serpin) 16"/>
    <property type="match status" value="1"/>
</dbReference>
<dbReference type="Proteomes" id="UP001562425">
    <property type="component" value="Unassembled WGS sequence"/>
</dbReference>
<reference evidence="5 6" key="1">
    <citation type="submission" date="2024-05" db="EMBL/GenBank/DDBJ databases">
        <title>Culex pipiens pipiens assembly and annotation.</title>
        <authorList>
            <person name="Alout H."/>
            <person name="Durand T."/>
        </authorList>
    </citation>
    <scope>NUCLEOTIDE SEQUENCE [LARGE SCALE GENOMIC DNA]</scope>
    <source>
        <strain evidence="5">HA-2024</strain>
        <tissue evidence="5">Whole body</tissue>
    </source>
</reference>
<evidence type="ECO:0000256" key="3">
    <source>
        <dbReference type="RuleBase" id="RU000411"/>
    </source>
</evidence>
<dbReference type="CDD" id="cd19597">
    <property type="entry name" value="serpin28D-like_insects"/>
    <property type="match status" value="1"/>
</dbReference>
<dbReference type="SUPFAM" id="SSF54060">
    <property type="entry name" value="His-Me finger endonucleases"/>
    <property type="match status" value="1"/>
</dbReference>
<organism evidence="5 6">
    <name type="scientific">Culex pipiens pipiens</name>
    <name type="common">Northern house mosquito</name>
    <dbReference type="NCBI Taxonomy" id="38569"/>
    <lineage>
        <taxon>Eukaryota</taxon>
        <taxon>Metazoa</taxon>
        <taxon>Ecdysozoa</taxon>
        <taxon>Arthropoda</taxon>
        <taxon>Hexapoda</taxon>
        <taxon>Insecta</taxon>
        <taxon>Pterygota</taxon>
        <taxon>Neoptera</taxon>
        <taxon>Endopterygota</taxon>
        <taxon>Diptera</taxon>
        <taxon>Nematocera</taxon>
        <taxon>Culicoidea</taxon>
        <taxon>Culicidae</taxon>
        <taxon>Culicinae</taxon>
        <taxon>Culicini</taxon>
        <taxon>Culex</taxon>
        <taxon>Culex</taxon>
    </lineage>
</organism>
<dbReference type="SMART" id="SM00093">
    <property type="entry name" value="SERPIN"/>
    <property type="match status" value="1"/>
</dbReference>
<dbReference type="Gene3D" id="3.30.497.10">
    <property type="entry name" value="Antithrombin, subunit I, domain 2"/>
    <property type="match status" value="1"/>
</dbReference>
<dbReference type="Gene3D" id="2.30.39.10">
    <property type="entry name" value="Alpha-1-antitrypsin, domain 1"/>
    <property type="match status" value="1"/>
</dbReference>
<dbReference type="InterPro" id="IPR001604">
    <property type="entry name" value="Endo_G_ENPP1-like_dom"/>
</dbReference>
<dbReference type="InterPro" id="IPR042178">
    <property type="entry name" value="Serpin_sf_1"/>
</dbReference>
<dbReference type="GO" id="GO:0005576">
    <property type="term" value="C:extracellular region"/>
    <property type="evidence" value="ECO:0007669"/>
    <property type="project" value="UniProtKB-ARBA"/>
</dbReference>